<organism evidence="1">
    <name type="scientific">marine metagenome</name>
    <dbReference type="NCBI Taxonomy" id="408172"/>
    <lineage>
        <taxon>unclassified sequences</taxon>
        <taxon>metagenomes</taxon>
        <taxon>ecological metagenomes</taxon>
    </lineage>
</organism>
<name>A0A381Y9Y6_9ZZZZ</name>
<evidence type="ECO:0000313" key="1">
    <source>
        <dbReference type="EMBL" id="SVA73237.1"/>
    </source>
</evidence>
<dbReference type="AlphaFoldDB" id="A0A381Y9Y6"/>
<dbReference type="EMBL" id="UINC01017615">
    <property type="protein sequence ID" value="SVA73237.1"/>
    <property type="molecule type" value="Genomic_DNA"/>
</dbReference>
<dbReference type="NCBIfam" id="TIGR03299">
    <property type="entry name" value="LGT_TIGR03299"/>
    <property type="match status" value="1"/>
</dbReference>
<proteinExistence type="predicted"/>
<reference evidence="1" key="1">
    <citation type="submission" date="2018-05" db="EMBL/GenBank/DDBJ databases">
        <authorList>
            <person name="Lanie J.A."/>
            <person name="Ng W.-L."/>
            <person name="Kazmierczak K.M."/>
            <person name="Andrzejewski T.M."/>
            <person name="Davidsen T.M."/>
            <person name="Wayne K.J."/>
            <person name="Tettelin H."/>
            <person name="Glass J.I."/>
            <person name="Rusch D."/>
            <person name="Podicherti R."/>
            <person name="Tsui H.-C.T."/>
            <person name="Winkler M.E."/>
        </authorList>
    </citation>
    <scope>NUCLEOTIDE SEQUENCE</scope>
</reference>
<dbReference type="Pfam" id="PF06067">
    <property type="entry name" value="DUF932"/>
    <property type="match status" value="1"/>
</dbReference>
<dbReference type="InterPro" id="IPR017686">
    <property type="entry name" value="Phg/plasmid-like_prot"/>
</dbReference>
<accession>A0A381Y9Y6</accession>
<dbReference type="InterPro" id="IPR026325">
    <property type="entry name" value="DUF932"/>
</dbReference>
<gene>
    <name evidence="1" type="ORF">METZ01_LOCUS126091</name>
</gene>
<sequence>MAHEVETMAYAGSVPWHGLGFPVSDDLSSKEMMIAAGCNWSVGKYELNYTIDDDGTILTVPNKFALVRESDGSYLDTVGPNWNPLQNEDAFALFKDFVEKGDMQMHTAGSLQDGKIVWALAKINETFEVLKGDAIEAYLLLINPHKRGMAIECRSTPIRVVCANTMNFALATDSTRRITVNHNQQWDENYVIEMLGLAKASNAMYIEKAQFLASKFYEDATIESYFSDVFPHSDKQSEEYSKNALRAHEVLAEQPGSNLAEGTWWNAFNAVTWMTDHEMGRNTSTRLNSSWFGLNRTRKERALSSAVEYADAA</sequence>
<evidence type="ECO:0008006" key="2">
    <source>
        <dbReference type="Google" id="ProtNLM"/>
    </source>
</evidence>
<protein>
    <recommendedName>
        <fullName evidence="2">LGT_TIGR03299, phage/plasmid-like protein TIGR03299</fullName>
    </recommendedName>
</protein>